<dbReference type="GO" id="GO:0007166">
    <property type="term" value="P:cell surface receptor signaling pathway"/>
    <property type="evidence" value="ECO:0007669"/>
    <property type="project" value="InterPro"/>
</dbReference>
<dbReference type="CDD" id="cd21037">
    <property type="entry name" value="MLKL_NTD"/>
    <property type="match status" value="1"/>
</dbReference>
<evidence type="ECO:0000256" key="1">
    <source>
        <dbReference type="SAM" id="MobiDB-lite"/>
    </source>
</evidence>
<feature type="region of interest" description="Disordered" evidence="1">
    <location>
        <begin position="329"/>
        <end position="351"/>
    </location>
</feature>
<dbReference type="InterPro" id="IPR036537">
    <property type="entry name" value="Adaptor_Cbl_N_dom_sf"/>
</dbReference>
<dbReference type="InterPro" id="IPR059179">
    <property type="entry name" value="MLKL-like_MCAfunc"/>
</dbReference>
<evidence type="ECO:0000313" key="3">
    <source>
        <dbReference type="Proteomes" id="UP001218188"/>
    </source>
</evidence>
<dbReference type="EMBL" id="JARJCM010000231">
    <property type="protein sequence ID" value="KAJ7021482.1"/>
    <property type="molecule type" value="Genomic_DNA"/>
</dbReference>
<evidence type="ECO:0000313" key="2">
    <source>
        <dbReference type="EMBL" id="KAJ7021482.1"/>
    </source>
</evidence>
<comment type="caution">
    <text evidence="2">The sequence shown here is derived from an EMBL/GenBank/DDBJ whole genome shotgun (WGS) entry which is preliminary data.</text>
</comment>
<proteinExistence type="predicted"/>
<protein>
    <submittedName>
        <fullName evidence="2">Uncharacterized protein</fullName>
    </submittedName>
</protein>
<organism evidence="2 3">
    <name type="scientific">Mycena alexandri</name>
    <dbReference type="NCBI Taxonomy" id="1745969"/>
    <lineage>
        <taxon>Eukaryota</taxon>
        <taxon>Fungi</taxon>
        <taxon>Dikarya</taxon>
        <taxon>Basidiomycota</taxon>
        <taxon>Agaricomycotina</taxon>
        <taxon>Agaricomycetes</taxon>
        <taxon>Agaricomycetidae</taxon>
        <taxon>Agaricales</taxon>
        <taxon>Marasmiineae</taxon>
        <taxon>Mycenaceae</taxon>
        <taxon>Mycena</taxon>
    </lineage>
</organism>
<feature type="region of interest" description="Disordered" evidence="1">
    <location>
        <begin position="1"/>
        <end position="21"/>
    </location>
</feature>
<keyword evidence="3" id="KW-1185">Reference proteome</keyword>
<dbReference type="AlphaFoldDB" id="A0AAD6S6G4"/>
<name>A0AAD6S6G4_9AGAR</name>
<dbReference type="Proteomes" id="UP001218188">
    <property type="component" value="Unassembled WGS sequence"/>
</dbReference>
<gene>
    <name evidence="2" type="ORF">C8F04DRAFT_1140946</name>
</gene>
<reference evidence="2" key="1">
    <citation type="submission" date="2023-03" db="EMBL/GenBank/DDBJ databases">
        <title>Massive genome expansion in bonnet fungi (Mycena s.s.) driven by repeated elements and novel gene families across ecological guilds.</title>
        <authorList>
            <consortium name="Lawrence Berkeley National Laboratory"/>
            <person name="Harder C.B."/>
            <person name="Miyauchi S."/>
            <person name="Viragh M."/>
            <person name="Kuo A."/>
            <person name="Thoen E."/>
            <person name="Andreopoulos B."/>
            <person name="Lu D."/>
            <person name="Skrede I."/>
            <person name="Drula E."/>
            <person name="Henrissat B."/>
            <person name="Morin E."/>
            <person name="Kohler A."/>
            <person name="Barry K."/>
            <person name="LaButti K."/>
            <person name="Morin E."/>
            <person name="Salamov A."/>
            <person name="Lipzen A."/>
            <person name="Mereny Z."/>
            <person name="Hegedus B."/>
            <person name="Baldrian P."/>
            <person name="Stursova M."/>
            <person name="Weitz H."/>
            <person name="Taylor A."/>
            <person name="Grigoriev I.V."/>
            <person name="Nagy L.G."/>
            <person name="Martin F."/>
            <person name="Kauserud H."/>
        </authorList>
    </citation>
    <scope>NUCLEOTIDE SEQUENCE</scope>
    <source>
        <strain evidence="2">CBHHK200</strain>
    </source>
</reference>
<sequence length="351" mass="39356">MWPPFPSRGRRPPSSTSKHKYPLSRTSVALPDFFLTSLLALKESADAFPPLKSAVGGVLAVWDIAQRAKRCKSEARDIALRTKAILDVIADAVPNPAAIPQPMLLSIERFTVLLDEIRCTMEAISLTGSKWRIAHLNRNERVLQGIRSRVDDAYRDFVAASALRVEAQQAELAVQLACEQADTRIAVGRVTETLAPDLSRVMFYCKLSTFSFFGHPLMWLPCSEFTQAHQRLHRNQFHGDSPRLWCDSYLPPPEIAHSSDMAFDVEVQVRSLYNRSSLRCPSHRLHACGLRGKPLASPLAKDPAWSKFLWWLSYDNHLNDLALTSRPQISRPFPEPGTQKENTEVSLSSSG</sequence>
<dbReference type="Gene3D" id="1.20.930.20">
    <property type="entry name" value="Adaptor protein Cbl, N-terminal domain"/>
    <property type="match status" value="1"/>
</dbReference>
<accession>A0AAD6S6G4</accession>